<dbReference type="PANTHER" id="PTHR42937:SF1">
    <property type="entry name" value="DIAMINOPROPIONATE AMMONIA-LYASE"/>
    <property type="match status" value="1"/>
</dbReference>
<proteinExistence type="predicted"/>
<dbReference type="Proteomes" id="UP000054844">
    <property type="component" value="Unassembled WGS sequence"/>
</dbReference>
<protein>
    <recommendedName>
        <fullName evidence="3">Tryptophan synthase beta chain-like PALP domain-containing protein</fullName>
    </recommendedName>
</protein>
<reference evidence="4" key="1">
    <citation type="submission" date="2016-12" db="EMBL/GenBank/DDBJ databases">
        <title>Draft genome sequence of Roseomonas mucosa strain AU37, isolated from a peripheral intravenous catheter.</title>
        <authorList>
            <person name="Choudhury M.A."/>
            <person name="Sidjabat H.E."/>
            <person name="Wailan A.M."/>
            <person name="Zhang L."/>
            <person name="Marsh N.M."/>
            <person name="Rickard C.M."/>
            <person name="Davies M."/>
            <person name="Mcmillan D.J."/>
        </authorList>
    </citation>
    <scope>NUCLEOTIDE SEQUENCE [LARGE SCALE GENOMIC DNA]</scope>
    <source>
        <strain evidence="4">AU37</strain>
    </source>
</reference>
<dbReference type="PANTHER" id="PTHR42937">
    <property type="match status" value="1"/>
</dbReference>
<dbReference type="OrthoDB" id="34584at2"/>
<dbReference type="EMBL" id="LLWF02000014">
    <property type="protein sequence ID" value="ONH84007.1"/>
    <property type="molecule type" value="Genomic_DNA"/>
</dbReference>
<dbReference type="InterPro" id="IPR001926">
    <property type="entry name" value="TrpB-like_PALP"/>
</dbReference>
<accession>A0A1S8D871</accession>
<dbReference type="Pfam" id="PF00291">
    <property type="entry name" value="PALP"/>
    <property type="match status" value="1"/>
</dbReference>
<evidence type="ECO:0000259" key="3">
    <source>
        <dbReference type="Pfam" id="PF00291"/>
    </source>
</evidence>
<dbReference type="Gene3D" id="3.40.50.1100">
    <property type="match status" value="2"/>
</dbReference>
<dbReference type="STRING" id="207340.APZ41_006805"/>
<dbReference type="RefSeq" id="WP_058389476.1">
    <property type="nucleotide sequence ID" value="NZ_CP025189.1"/>
</dbReference>
<name>A0A1S8D871_9PROT</name>
<dbReference type="SUPFAM" id="SSF53686">
    <property type="entry name" value="Tryptophan synthase beta subunit-like PLP-dependent enzymes"/>
    <property type="match status" value="1"/>
</dbReference>
<evidence type="ECO:0000313" key="5">
    <source>
        <dbReference type="Proteomes" id="UP000054844"/>
    </source>
</evidence>
<sequence length="387" mass="38851">MSAPASLHCLVNPHPGVPGLVTLPEGGWRRARAAITAWPGHAPAPPTGLPGLAAALGLAALHWKDEGRRAGPEAVGGAEALGAAYAVQRLLSAELARRGVARAAEAPELESGRLAEATRGITLASGPEAGFALAVAWGARRFHARCVALLPAGSPAAWREALAGQGAEVLECPGGPAGERCAVRDAARRAEAGGWLFLSDHSWPGQTEAARDVMQGCRLVAEEAFSGLPAPPSHVFVSGGSGALAAAVAVEARRLGGAAPRLVVVEAEGEGQQPEGLMREAAHSWTGHSRAGRGEAGESTSLLAWGELERAAFACLAVPPEAVAGARRSLSAGIDGAIRSGERGAAVMAGLLLAVRDPAARSALGLDAGSRVLAFGADAPFAGAAAG</sequence>
<keyword evidence="2" id="KW-0663">Pyridoxal phosphate</keyword>
<evidence type="ECO:0000313" key="4">
    <source>
        <dbReference type="EMBL" id="ONH84007.1"/>
    </source>
</evidence>
<feature type="domain" description="Tryptophan synthase beta chain-like PALP" evidence="3">
    <location>
        <begin position="40"/>
        <end position="359"/>
    </location>
</feature>
<evidence type="ECO:0000256" key="1">
    <source>
        <dbReference type="ARBA" id="ARBA00001933"/>
    </source>
</evidence>
<gene>
    <name evidence="4" type="ORF">APZ41_006805</name>
</gene>
<dbReference type="AlphaFoldDB" id="A0A1S8D871"/>
<comment type="caution">
    <text evidence="4">The sequence shown here is derived from an EMBL/GenBank/DDBJ whole genome shotgun (WGS) entry which is preliminary data.</text>
</comment>
<keyword evidence="5" id="KW-1185">Reference proteome</keyword>
<comment type="cofactor">
    <cofactor evidence="1">
        <name>pyridoxal 5'-phosphate</name>
        <dbReference type="ChEBI" id="CHEBI:597326"/>
    </cofactor>
</comment>
<dbReference type="InterPro" id="IPR036052">
    <property type="entry name" value="TrpB-like_PALP_sf"/>
</dbReference>
<evidence type="ECO:0000256" key="2">
    <source>
        <dbReference type="ARBA" id="ARBA00022898"/>
    </source>
</evidence>
<organism evidence="4 5">
    <name type="scientific">Roseomonas mucosa</name>
    <dbReference type="NCBI Taxonomy" id="207340"/>
    <lineage>
        <taxon>Bacteria</taxon>
        <taxon>Pseudomonadati</taxon>
        <taxon>Pseudomonadota</taxon>
        <taxon>Alphaproteobacteria</taxon>
        <taxon>Acetobacterales</taxon>
        <taxon>Roseomonadaceae</taxon>
        <taxon>Roseomonas</taxon>
    </lineage>
</organism>